<reference evidence="2 3" key="1">
    <citation type="submission" date="2016-02" db="EMBL/GenBank/DDBJ databases">
        <title>Genome sequence of Halalkalicoccus paucihalophilus DSM 24557.</title>
        <authorList>
            <person name="Poehlein A."/>
            <person name="Daniel R."/>
        </authorList>
    </citation>
    <scope>NUCLEOTIDE SEQUENCE [LARGE SCALE GENOMIC DNA]</scope>
    <source>
        <strain evidence="2 3">DSM 24557</strain>
    </source>
</reference>
<evidence type="ECO:0000313" key="3">
    <source>
        <dbReference type="Proteomes" id="UP000075321"/>
    </source>
</evidence>
<proteinExistence type="predicted"/>
<comment type="caution">
    <text evidence="2">The sequence shown here is derived from an EMBL/GenBank/DDBJ whole genome shotgun (WGS) entry which is preliminary data.</text>
</comment>
<feature type="region of interest" description="Disordered" evidence="1">
    <location>
        <begin position="1"/>
        <end position="20"/>
    </location>
</feature>
<dbReference type="InterPro" id="IPR012022">
    <property type="entry name" value="UCP005295"/>
</dbReference>
<dbReference type="PANTHER" id="PTHR42658">
    <property type="entry name" value="HYDROLASE TATD"/>
    <property type="match status" value="1"/>
</dbReference>
<evidence type="ECO:0000313" key="2">
    <source>
        <dbReference type="EMBL" id="KYH26261.1"/>
    </source>
</evidence>
<organism evidence="2 3">
    <name type="scientific">Halalkalicoccus paucihalophilus</name>
    <dbReference type="NCBI Taxonomy" id="1008153"/>
    <lineage>
        <taxon>Archaea</taxon>
        <taxon>Methanobacteriati</taxon>
        <taxon>Methanobacteriota</taxon>
        <taxon>Stenosarchaea group</taxon>
        <taxon>Halobacteria</taxon>
        <taxon>Halobacteriales</taxon>
        <taxon>Halococcaceae</taxon>
        <taxon>Halalkalicoccus</taxon>
    </lineage>
</organism>
<dbReference type="Gene3D" id="3.20.20.140">
    <property type="entry name" value="Metal-dependent hydrolases"/>
    <property type="match status" value="1"/>
</dbReference>
<dbReference type="PANTHER" id="PTHR42658:SF1">
    <property type="entry name" value="HYDROLASE TATD"/>
    <property type="match status" value="1"/>
</dbReference>
<dbReference type="EMBL" id="LTAZ01000004">
    <property type="protein sequence ID" value="KYH26261.1"/>
    <property type="molecule type" value="Genomic_DNA"/>
</dbReference>
<dbReference type="InterPro" id="IPR032466">
    <property type="entry name" value="Metal_Hydrolase"/>
</dbReference>
<dbReference type="OrthoDB" id="359310at2157"/>
<sequence length="332" mass="37402">MAHEYPTRRPTDREHRSDEAAADLPAELTTIPWIDVHNHAHTLSWNDREKFALSGCHSMVMMAAAYYWTPYKPVAPEDVRYLWDDALARLGPIRDAHPFDASLGVGIHTGARVEDYEELLDVMHEYCELDEVSAVGEIGITESQHVAGWDLEGQRDVTRRQLEIAADYDLPAILHTPADLRDADFPDRVHGSIPGYEVDSSLQTEPVLTGENPKREAIEIDVELAAEAGLPEERVVLSHADKTVAPYVLENTDCYVSFTVSYPWLLGVEPHHVAEVVAEYGPDRVLVETDSAGILRSDVFAFKRTVFEMYRMGLDIETIRQVVYDNPHELVD</sequence>
<dbReference type="RefSeq" id="WP_066380845.1">
    <property type="nucleotide sequence ID" value="NZ_LTAZ01000004.1"/>
</dbReference>
<evidence type="ECO:0000256" key="1">
    <source>
        <dbReference type="SAM" id="MobiDB-lite"/>
    </source>
</evidence>
<name>A0A151AF24_9EURY</name>
<dbReference type="InterPro" id="IPR001130">
    <property type="entry name" value="TatD-like"/>
</dbReference>
<protein>
    <submittedName>
        <fullName evidence="2">TatD related DNase</fullName>
    </submittedName>
</protein>
<dbReference type="PATRIC" id="fig|1008153.3.peg.1367"/>
<accession>A0A151AF24</accession>
<dbReference type="Proteomes" id="UP000075321">
    <property type="component" value="Unassembled WGS sequence"/>
</dbReference>
<dbReference type="Pfam" id="PF01026">
    <property type="entry name" value="TatD_DNase"/>
    <property type="match status" value="1"/>
</dbReference>
<gene>
    <name evidence="2" type="ORF">HAPAU_13560</name>
</gene>
<feature type="compositionally biased region" description="Basic and acidic residues" evidence="1">
    <location>
        <begin position="1"/>
        <end position="19"/>
    </location>
</feature>
<dbReference type="AlphaFoldDB" id="A0A151AF24"/>
<keyword evidence="3" id="KW-1185">Reference proteome</keyword>
<dbReference type="GO" id="GO:0016788">
    <property type="term" value="F:hydrolase activity, acting on ester bonds"/>
    <property type="evidence" value="ECO:0007669"/>
    <property type="project" value="InterPro"/>
</dbReference>
<dbReference type="SUPFAM" id="SSF51556">
    <property type="entry name" value="Metallo-dependent hydrolases"/>
    <property type="match status" value="1"/>
</dbReference>